<proteinExistence type="predicted"/>
<sequence>MEDEGIADERSEFVVPSVGFRSFQSLKPLSPSIYQNSP</sequence>
<keyword evidence="2" id="KW-1185">Reference proteome</keyword>
<gene>
    <name evidence="1" type="ORF">SAMN05421858_0923</name>
</gene>
<name>A0A1N6WZ53_9EURY</name>
<accession>A0A1N6WZ53</accession>
<dbReference type="Proteomes" id="UP000186914">
    <property type="component" value="Unassembled WGS sequence"/>
</dbReference>
<dbReference type="AlphaFoldDB" id="A0A1N6WZ53"/>
<protein>
    <submittedName>
        <fullName evidence="1">Uncharacterized protein</fullName>
    </submittedName>
</protein>
<evidence type="ECO:0000313" key="1">
    <source>
        <dbReference type="EMBL" id="SIQ95305.1"/>
    </source>
</evidence>
<evidence type="ECO:0000313" key="2">
    <source>
        <dbReference type="Proteomes" id="UP000186914"/>
    </source>
</evidence>
<dbReference type="EMBL" id="FTNO01000001">
    <property type="protein sequence ID" value="SIQ95305.1"/>
    <property type="molecule type" value="Genomic_DNA"/>
</dbReference>
<organism evidence="1 2">
    <name type="scientific">Haladaptatus litoreus</name>
    <dbReference type="NCBI Taxonomy" id="553468"/>
    <lineage>
        <taxon>Archaea</taxon>
        <taxon>Methanobacteriati</taxon>
        <taxon>Methanobacteriota</taxon>
        <taxon>Stenosarchaea group</taxon>
        <taxon>Halobacteria</taxon>
        <taxon>Halobacteriales</taxon>
        <taxon>Haladaptataceae</taxon>
        <taxon>Haladaptatus</taxon>
    </lineage>
</organism>
<reference evidence="2" key="1">
    <citation type="submission" date="2017-01" db="EMBL/GenBank/DDBJ databases">
        <authorList>
            <person name="Varghese N."/>
            <person name="Submissions S."/>
        </authorList>
    </citation>
    <scope>NUCLEOTIDE SEQUENCE [LARGE SCALE GENOMIC DNA]</scope>
    <source>
        <strain evidence="2">CGMCC 1.7737</strain>
    </source>
</reference>